<accession>A0A1I5E6Y7</accession>
<sequence length="40" mass="4669">MILKLKHNLLAEKSQVTGNKIMSRDTCVVIFKFFDGWNIE</sequence>
<reference evidence="2" key="1">
    <citation type="submission" date="2016-10" db="EMBL/GenBank/DDBJ databases">
        <authorList>
            <person name="Varghese N."/>
            <person name="Submissions S."/>
        </authorList>
    </citation>
    <scope>NUCLEOTIDE SEQUENCE [LARGE SCALE GENOMIC DNA]</scope>
    <source>
        <strain evidence="2">DSM 15282</strain>
    </source>
</reference>
<gene>
    <name evidence="1" type="ORF">SAMN04488519_103320</name>
</gene>
<dbReference type="Proteomes" id="UP000199564">
    <property type="component" value="Unassembled WGS sequence"/>
</dbReference>
<keyword evidence="2" id="KW-1185">Reference proteome</keyword>
<proteinExistence type="predicted"/>
<evidence type="ECO:0000313" key="2">
    <source>
        <dbReference type="Proteomes" id="UP000199564"/>
    </source>
</evidence>
<name>A0A1I5E6Y7_9BACT</name>
<evidence type="ECO:0000313" key="1">
    <source>
        <dbReference type="EMBL" id="SFO07244.1"/>
    </source>
</evidence>
<organism evidence="1 2">
    <name type="scientific">Algoriphagus ornithinivorans</name>
    <dbReference type="NCBI Taxonomy" id="226506"/>
    <lineage>
        <taxon>Bacteria</taxon>
        <taxon>Pseudomonadati</taxon>
        <taxon>Bacteroidota</taxon>
        <taxon>Cytophagia</taxon>
        <taxon>Cytophagales</taxon>
        <taxon>Cyclobacteriaceae</taxon>
        <taxon>Algoriphagus</taxon>
    </lineage>
</organism>
<dbReference type="AlphaFoldDB" id="A0A1I5E6Y7"/>
<dbReference type="EMBL" id="FOVW01000003">
    <property type="protein sequence ID" value="SFO07244.1"/>
    <property type="molecule type" value="Genomic_DNA"/>
</dbReference>
<protein>
    <submittedName>
        <fullName evidence="1">Uncharacterized protein</fullName>
    </submittedName>
</protein>